<evidence type="ECO:0000313" key="4">
    <source>
        <dbReference type="EMBL" id="MBF6299426.1"/>
    </source>
</evidence>
<keyword evidence="5" id="KW-1185">Reference proteome</keyword>
<evidence type="ECO:0000313" key="5">
    <source>
        <dbReference type="Proteomes" id="UP000702209"/>
    </source>
</evidence>
<sequence>MLVINERTTAPRSEQRVLDWMRSWTGQYVIVGLAISGCYLPIRCRTGEAQEADLVVITPRAAVVIEVKGTVPDAMTGVLSVQANGRWRLSGFEGDPVHVRDHDSSPFDQVTNNVFNLKELVRKHHSEAYVDGLIVVVPPRESTVTLNIESRRKGCGVVLGNTPVELRAWFHRTASRKLIWTAERVHALLGDLNLADQVSIEELVADGFPLERTLPGETGAVVLEDAAAVEGLPSAGNSDAVGAPTDADARSSHSALDQPDVVPTAVGGTSSVEDSDAVGVVTDVDVPSSHSTLDRPDVVPTAVGGTSSVEDSDAVGVVTDVDVPSSHSTLDRPDVVPAAVGGTSSVEDSDAVSVATDVDAPSSHSILDQLDTVPIAPALNASGAMQSARDDLGNEAAVASDLPTSQLTATHMRARADTSRLVASDAAGDPGLQDRQHTQYSPSIADRQSFDTLDEPEDDEAEPISRPHHFDGLLARRYAQTQRAESDPYAPEPFASGPVTPEPPPSDATPDFTAQSATPLSSPFTDRWSSWIESDAQPLRPRPTPPPLPNRPQWLSDEETEARPPRRPTPPRLVERRPRIPDLRQMITVPPRTRTPDQPRPIRHRPQQIAAVALIALVIGTIWLLAAACSTPHGDAVQQTPLPLSTTEPSPTTEVVPPPPTLTETPARFDLLPLCLPFRSDC</sequence>
<comment type="caution">
    <text evidence="4">The sequence shown here is derived from an EMBL/GenBank/DDBJ whole genome shotgun (WGS) entry which is preliminary data.</text>
</comment>
<protein>
    <submittedName>
        <fullName evidence="4">NERD domain-containing protein</fullName>
    </submittedName>
</protein>
<feature type="region of interest" description="Disordered" evidence="1">
    <location>
        <begin position="286"/>
        <end position="309"/>
    </location>
</feature>
<feature type="compositionally biased region" description="Low complexity" evidence="1">
    <location>
        <begin position="640"/>
        <end position="655"/>
    </location>
</feature>
<evidence type="ECO:0000259" key="3">
    <source>
        <dbReference type="Pfam" id="PF08378"/>
    </source>
</evidence>
<dbReference type="Proteomes" id="UP000702209">
    <property type="component" value="Unassembled WGS sequence"/>
</dbReference>
<keyword evidence="2" id="KW-1133">Transmembrane helix</keyword>
<keyword evidence="2" id="KW-0472">Membrane</keyword>
<proteinExistence type="predicted"/>
<reference evidence="4 5" key="1">
    <citation type="submission" date="2020-10" db="EMBL/GenBank/DDBJ databases">
        <title>Identification of Nocardia species via Next-generation sequencing and recognition of intraspecies genetic diversity.</title>
        <authorList>
            <person name="Li P."/>
            <person name="Li P."/>
            <person name="Lu B."/>
        </authorList>
    </citation>
    <scope>NUCLEOTIDE SEQUENCE [LARGE SCALE GENOMIC DNA]</scope>
    <source>
        <strain evidence="4 5">BJ06-0157</strain>
    </source>
</reference>
<dbReference type="Pfam" id="PF08378">
    <property type="entry name" value="NERD"/>
    <property type="match status" value="1"/>
</dbReference>
<feature type="transmembrane region" description="Helical" evidence="2">
    <location>
        <begin position="609"/>
        <end position="629"/>
    </location>
</feature>
<feature type="compositionally biased region" description="Acidic residues" evidence="1">
    <location>
        <begin position="452"/>
        <end position="462"/>
    </location>
</feature>
<dbReference type="RefSeq" id="WP_195130694.1">
    <property type="nucleotide sequence ID" value="NZ_JADLQX010000012.1"/>
</dbReference>
<name>A0ABS0CSZ5_9NOCA</name>
<evidence type="ECO:0000256" key="2">
    <source>
        <dbReference type="SAM" id="Phobius"/>
    </source>
</evidence>
<feature type="region of interest" description="Disordered" evidence="1">
    <location>
        <begin position="323"/>
        <end position="351"/>
    </location>
</feature>
<feature type="compositionally biased region" description="Polar residues" evidence="1">
    <location>
        <begin position="512"/>
        <end position="532"/>
    </location>
</feature>
<feature type="region of interest" description="Disordered" evidence="1">
    <location>
        <begin position="233"/>
        <end position="272"/>
    </location>
</feature>
<dbReference type="EMBL" id="JADLQX010000012">
    <property type="protein sequence ID" value="MBF6299426.1"/>
    <property type="molecule type" value="Genomic_DNA"/>
</dbReference>
<feature type="domain" description="NERD" evidence="3">
    <location>
        <begin position="13"/>
        <end position="136"/>
    </location>
</feature>
<feature type="compositionally biased region" description="Pro residues" evidence="1">
    <location>
        <begin position="540"/>
        <end position="550"/>
    </location>
</feature>
<evidence type="ECO:0000256" key="1">
    <source>
        <dbReference type="SAM" id="MobiDB-lite"/>
    </source>
</evidence>
<gene>
    <name evidence="4" type="ORF">IU459_18035</name>
</gene>
<feature type="region of interest" description="Disordered" evidence="1">
    <location>
        <begin position="425"/>
        <end position="580"/>
    </location>
</feature>
<dbReference type="InterPro" id="IPR011528">
    <property type="entry name" value="NERD"/>
</dbReference>
<accession>A0ABS0CSZ5</accession>
<feature type="region of interest" description="Disordered" evidence="1">
    <location>
        <begin position="638"/>
        <end position="663"/>
    </location>
</feature>
<organism evidence="4 5">
    <name type="scientific">Nocardia amamiensis</name>
    <dbReference type="NCBI Taxonomy" id="404578"/>
    <lineage>
        <taxon>Bacteria</taxon>
        <taxon>Bacillati</taxon>
        <taxon>Actinomycetota</taxon>
        <taxon>Actinomycetes</taxon>
        <taxon>Mycobacteriales</taxon>
        <taxon>Nocardiaceae</taxon>
        <taxon>Nocardia</taxon>
    </lineage>
</organism>
<keyword evidence="2" id="KW-0812">Transmembrane</keyword>